<evidence type="ECO:0000256" key="1">
    <source>
        <dbReference type="SAM" id="Phobius"/>
    </source>
</evidence>
<proteinExistence type="predicted"/>
<keyword evidence="1" id="KW-1133">Transmembrane helix</keyword>
<protein>
    <recommendedName>
        <fullName evidence="4">Lipid-binding serum glycoprotein N-terminal domain-containing protein</fullName>
    </recommendedName>
</protein>
<evidence type="ECO:0008006" key="4">
    <source>
        <dbReference type="Google" id="ProtNLM"/>
    </source>
</evidence>
<dbReference type="AlphaFoldDB" id="A0A368FDQ1"/>
<gene>
    <name evidence="2" type="ORF">ANCCAN_23913</name>
</gene>
<dbReference type="OrthoDB" id="5832776at2759"/>
<evidence type="ECO:0000313" key="3">
    <source>
        <dbReference type="Proteomes" id="UP000252519"/>
    </source>
</evidence>
<accession>A0A368FDQ1</accession>
<keyword evidence="1" id="KW-0472">Membrane</keyword>
<dbReference type="EMBL" id="JOJR01001595">
    <property type="protein sequence ID" value="RCN30311.1"/>
    <property type="molecule type" value="Genomic_DNA"/>
</dbReference>
<keyword evidence="3" id="KW-1185">Reference proteome</keyword>
<reference evidence="2 3" key="1">
    <citation type="submission" date="2014-10" db="EMBL/GenBank/DDBJ databases">
        <title>Draft genome of the hookworm Ancylostoma caninum.</title>
        <authorList>
            <person name="Mitreva M."/>
        </authorList>
    </citation>
    <scope>NUCLEOTIDE SEQUENCE [LARGE SCALE GENOMIC DNA]</scope>
    <source>
        <strain evidence="2 3">Baltimore</strain>
    </source>
</reference>
<sequence>MLDYKVWDIELEDLWIPQDGVYFEDMDDGIHFVVTGLMFSAVTKISAAVGMWNYKLGMEGEMRVECDYADLDVKLEFDGLNIKPVVSLKANLEFVFDESQRAANLVKGYVQRLVEWFIRTRVPGIIEDVVDKETNPMLQKLKRVLDGMGLSQFGIEWTVQNGTLRVTVKPRSAMGTIEPIKPIDNMMCISSDLLAALRELKRSKREALSASPIESELGIELSCTPPEGECSISSCSYCLDFDIQLTNKTSGVSADLLSCMPSNL</sequence>
<dbReference type="Gene3D" id="3.15.10.10">
    <property type="entry name" value="Bactericidal permeability-increasing protein, domain 1"/>
    <property type="match status" value="1"/>
</dbReference>
<dbReference type="Proteomes" id="UP000252519">
    <property type="component" value="Unassembled WGS sequence"/>
</dbReference>
<name>A0A368FDQ1_ANCCA</name>
<evidence type="ECO:0000313" key="2">
    <source>
        <dbReference type="EMBL" id="RCN30311.1"/>
    </source>
</evidence>
<keyword evidence="1" id="KW-0812">Transmembrane</keyword>
<feature type="transmembrane region" description="Helical" evidence="1">
    <location>
        <begin position="30"/>
        <end position="54"/>
    </location>
</feature>
<comment type="caution">
    <text evidence="2">The sequence shown here is derived from an EMBL/GenBank/DDBJ whole genome shotgun (WGS) entry which is preliminary data.</text>
</comment>
<organism evidence="2 3">
    <name type="scientific">Ancylostoma caninum</name>
    <name type="common">Dog hookworm</name>
    <dbReference type="NCBI Taxonomy" id="29170"/>
    <lineage>
        <taxon>Eukaryota</taxon>
        <taxon>Metazoa</taxon>
        <taxon>Ecdysozoa</taxon>
        <taxon>Nematoda</taxon>
        <taxon>Chromadorea</taxon>
        <taxon>Rhabditida</taxon>
        <taxon>Rhabditina</taxon>
        <taxon>Rhabditomorpha</taxon>
        <taxon>Strongyloidea</taxon>
        <taxon>Ancylostomatidae</taxon>
        <taxon>Ancylostomatinae</taxon>
        <taxon>Ancylostoma</taxon>
    </lineage>
</organism>